<feature type="region of interest" description="Disordered" evidence="6">
    <location>
        <begin position="302"/>
        <end position="348"/>
    </location>
</feature>
<dbReference type="SUPFAM" id="SSF103481">
    <property type="entry name" value="Multidrug resistance efflux transporter EmrE"/>
    <property type="match status" value="2"/>
</dbReference>
<feature type="transmembrane region" description="Helical" evidence="7">
    <location>
        <begin position="181"/>
        <end position="202"/>
    </location>
</feature>
<gene>
    <name evidence="9" type="ORF">M2283_001624</name>
</gene>
<feature type="transmembrane region" description="Helical" evidence="7">
    <location>
        <begin position="69"/>
        <end position="90"/>
    </location>
</feature>
<reference evidence="9 10" key="1">
    <citation type="submission" date="2023-04" db="EMBL/GenBank/DDBJ databases">
        <title>Forest soil microbial communities from Buena Vista Peninsula, Colon Province, Panama.</title>
        <authorList>
            <person name="Bouskill N."/>
        </authorList>
    </citation>
    <scope>NUCLEOTIDE SEQUENCE [LARGE SCALE GENOMIC DNA]</scope>
    <source>
        <strain evidence="9 10">GGS1</strain>
    </source>
</reference>
<keyword evidence="3 7" id="KW-0812">Transmembrane</keyword>
<feature type="domain" description="EamA" evidence="8">
    <location>
        <begin position="10"/>
        <end position="140"/>
    </location>
</feature>
<feature type="transmembrane region" description="Helical" evidence="7">
    <location>
        <begin position="156"/>
        <end position="174"/>
    </location>
</feature>
<feature type="transmembrane region" description="Helical" evidence="7">
    <location>
        <begin position="96"/>
        <end position="114"/>
    </location>
</feature>
<dbReference type="PANTHER" id="PTHR32322:SF2">
    <property type="entry name" value="EAMA DOMAIN-CONTAINING PROTEIN"/>
    <property type="match status" value="1"/>
</dbReference>
<dbReference type="InterPro" id="IPR000620">
    <property type="entry name" value="EamA_dom"/>
</dbReference>
<evidence type="ECO:0000256" key="2">
    <source>
        <dbReference type="ARBA" id="ARBA00007362"/>
    </source>
</evidence>
<evidence type="ECO:0000256" key="6">
    <source>
        <dbReference type="SAM" id="MobiDB-lite"/>
    </source>
</evidence>
<organism evidence="9 10">
    <name type="scientific">Streptomyces pseudovenezuelae</name>
    <dbReference type="NCBI Taxonomy" id="67350"/>
    <lineage>
        <taxon>Bacteria</taxon>
        <taxon>Bacillati</taxon>
        <taxon>Actinomycetota</taxon>
        <taxon>Actinomycetes</taxon>
        <taxon>Kitasatosporales</taxon>
        <taxon>Streptomycetaceae</taxon>
        <taxon>Streptomyces</taxon>
        <taxon>Streptomyces aurantiacus group</taxon>
    </lineage>
</organism>
<comment type="caution">
    <text evidence="9">The sequence shown here is derived from an EMBL/GenBank/DDBJ whole genome shotgun (WGS) entry which is preliminary data.</text>
</comment>
<evidence type="ECO:0000256" key="1">
    <source>
        <dbReference type="ARBA" id="ARBA00004141"/>
    </source>
</evidence>
<evidence type="ECO:0000313" key="10">
    <source>
        <dbReference type="Proteomes" id="UP001160499"/>
    </source>
</evidence>
<dbReference type="InterPro" id="IPR037185">
    <property type="entry name" value="EmrE-like"/>
</dbReference>
<comment type="subcellular location">
    <subcellularLocation>
        <location evidence="1">Membrane</location>
        <topology evidence="1">Multi-pass membrane protein</topology>
    </subcellularLocation>
</comment>
<dbReference type="EMBL" id="JARXVH010000002">
    <property type="protein sequence ID" value="MDH6214341.1"/>
    <property type="molecule type" value="Genomic_DNA"/>
</dbReference>
<dbReference type="InterPro" id="IPR050638">
    <property type="entry name" value="AA-Vitamin_Transporters"/>
</dbReference>
<dbReference type="PANTHER" id="PTHR32322">
    <property type="entry name" value="INNER MEMBRANE TRANSPORTER"/>
    <property type="match status" value="1"/>
</dbReference>
<evidence type="ECO:0000259" key="8">
    <source>
        <dbReference type="Pfam" id="PF00892"/>
    </source>
</evidence>
<feature type="transmembrane region" description="Helical" evidence="7">
    <location>
        <begin position="252"/>
        <end position="269"/>
    </location>
</feature>
<comment type="similarity">
    <text evidence="2">Belongs to the EamA transporter family.</text>
</comment>
<feature type="transmembrane region" description="Helical" evidence="7">
    <location>
        <begin position="126"/>
        <end position="144"/>
    </location>
</feature>
<feature type="transmembrane region" description="Helical" evidence="7">
    <location>
        <begin position="36"/>
        <end position="57"/>
    </location>
</feature>
<dbReference type="RefSeq" id="WP_280875385.1">
    <property type="nucleotide sequence ID" value="NZ_JARXVH010000002.1"/>
</dbReference>
<feature type="transmembrane region" description="Helical" evidence="7">
    <location>
        <begin position="222"/>
        <end position="240"/>
    </location>
</feature>
<accession>A0ABT6LDF8</accession>
<name>A0ABT6LDF8_9ACTN</name>
<feature type="domain" description="EamA" evidence="8">
    <location>
        <begin position="155"/>
        <end position="291"/>
    </location>
</feature>
<feature type="compositionally biased region" description="Basic residues" evidence="6">
    <location>
        <begin position="330"/>
        <end position="340"/>
    </location>
</feature>
<dbReference type="Proteomes" id="UP001160499">
    <property type="component" value="Unassembled WGS sequence"/>
</dbReference>
<protein>
    <submittedName>
        <fullName evidence="9">Drug/metabolite transporter (DMT)-like permease</fullName>
    </submittedName>
</protein>
<feature type="transmembrane region" description="Helical" evidence="7">
    <location>
        <begin position="275"/>
        <end position="295"/>
    </location>
</feature>
<dbReference type="Pfam" id="PF00892">
    <property type="entry name" value="EamA"/>
    <property type="match status" value="2"/>
</dbReference>
<keyword evidence="4 7" id="KW-1133">Transmembrane helix</keyword>
<keyword evidence="5 7" id="KW-0472">Membrane</keyword>
<evidence type="ECO:0000256" key="7">
    <source>
        <dbReference type="SAM" id="Phobius"/>
    </source>
</evidence>
<proteinExistence type="inferred from homology"/>
<evidence type="ECO:0000256" key="5">
    <source>
        <dbReference type="ARBA" id="ARBA00023136"/>
    </source>
</evidence>
<evidence type="ECO:0000256" key="4">
    <source>
        <dbReference type="ARBA" id="ARBA00022989"/>
    </source>
</evidence>
<sequence>MMLSARERSGAALALGAVCLVGGSVAAAGRLHDFPLIGGQAVRYGLATVLLLVWARIRKHTFARPSPTQMVWIVLLAVMGMAGYGVVLVYATSLTAPGNVGVAVGAAPLFIVLVRSLLSRSRPSRGLMGGALCVGVGCAVAQVSAGSGVEWDVRGFGWSCLAVVGVASVTLLGASPVGQLGALTVTTYACGLASVMLFVVAWIGKTATGSPVLRAPTAVESWALAFLALGVTAVVFLLWYGAVERLGAGRAGLFNGLIPFASLLALFVTGAGGAAMSQIAGAALVLLGVVVGLLADRRVNEPSGNGSCPDRRVTDGWSGATPERVGSRATGRRNVRRRREGRCAGPAR</sequence>
<keyword evidence="10" id="KW-1185">Reference proteome</keyword>
<evidence type="ECO:0000256" key="3">
    <source>
        <dbReference type="ARBA" id="ARBA00022692"/>
    </source>
</evidence>
<evidence type="ECO:0000313" key="9">
    <source>
        <dbReference type="EMBL" id="MDH6214341.1"/>
    </source>
</evidence>